<proteinExistence type="inferred from homology"/>
<dbReference type="AlphaFoldDB" id="A0A8S1HCV2"/>
<accession>A0A8S1HCV2</accession>
<evidence type="ECO:0000256" key="6">
    <source>
        <dbReference type="ARBA" id="ARBA00023145"/>
    </source>
</evidence>
<feature type="domain" description="Peptidase C1A papain C-terminal" evidence="8">
    <location>
        <begin position="136"/>
        <end position="387"/>
    </location>
</feature>
<dbReference type="SUPFAM" id="SSF54001">
    <property type="entry name" value="Cysteine proteinases"/>
    <property type="match status" value="1"/>
</dbReference>
<dbReference type="GO" id="GO:0008234">
    <property type="term" value="F:cysteine-type peptidase activity"/>
    <property type="evidence" value="ECO:0007669"/>
    <property type="project" value="UniProtKB-KW"/>
</dbReference>
<dbReference type="OrthoDB" id="10058785at2759"/>
<reference evidence="9" key="1">
    <citation type="submission" date="2020-10" db="EMBL/GenBank/DDBJ databases">
        <authorList>
            <person name="Kikuchi T."/>
        </authorList>
    </citation>
    <scope>NUCLEOTIDE SEQUENCE</scope>
    <source>
        <strain evidence="9">NKZ352</strain>
    </source>
</reference>
<dbReference type="EMBL" id="CAJGYM010000030">
    <property type="protein sequence ID" value="CAD6192882.1"/>
    <property type="molecule type" value="Genomic_DNA"/>
</dbReference>
<gene>
    <name evidence="9" type="ORF">CAUJ_LOCUS8801</name>
</gene>
<evidence type="ECO:0000313" key="10">
    <source>
        <dbReference type="Proteomes" id="UP000835052"/>
    </source>
</evidence>
<keyword evidence="3" id="KW-0732">Signal</keyword>
<keyword evidence="5" id="KW-0788">Thiol protease</keyword>
<evidence type="ECO:0000256" key="7">
    <source>
        <dbReference type="ARBA" id="ARBA00023157"/>
    </source>
</evidence>
<keyword evidence="2" id="KW-0645">Protease</keyword>
<sequence length="389" mass="42599">MRSGTISMVPGYYRRGIAMLPGSYQRDECSASTAVHPFLMKSAVVLALAGLVAVNAYTVQMKHADAIPVEAQKLEGLELINYVNSKQSLFTVKLSDHFAHYPDLIKKQLMGVKNTQVSDLDRMNEMTHPEIDDSTIPESFDSRTQWPNCPSIQKIRDQSSCGSCWAVSAAEAISDRICIASNGATQLSISADDILSCCGMICGNGCQGGYPIEAWRHWVKQGYVTGGNFTEKSGCKPYPYAPCEHHNNATHYQPCPSNIYPTNKCEHKCQAGYSLTYDQDKHFGKSAYAVSRKVAEIQKEILTNGPVEVAFTVYADFEAYTGGVYVHTAGDQLGGHAVKMIGWGVDNGTPYWLCANSWNTDWGEKGYFRIIRGVNECGIEGGVVGGLPK</sequence>
<dbReference type="InterPro" id="IPR025661">
    <property type="entry name" value="Pept_asp_AS"/>
</dbReference>
<name>A0A8S1HCV2_9PELO</name>
<evidence type="ECO:0000256" key="3">
    <source>
        <dbReference type="ARBA" id="ARBA00022729"/>
    </source>
</evidence>
<dbReference type="PROSITE" id="PS00640">
    <property type="entry name" value="THIOL_PROTEASE_ASN"/>
    <property type="match status" value="1"/>
</dbReference>
<dbReference type="Proteomes" id="UP000835052">
    <property type="component" value="Unassembled WGS sequence"/>
</dbReference>
<dbReference type="InterPro" id="IPR013128">
    <property type="entry name" value="Peptidase_C1A"/>
</dbReference>
<dbReference type="PRINTS" id="PR00705">
    <property type="entry name" value="PAPAIN"/>
</dbReference>
<dbReference type="GO" id="GO:0006508">
    <property type="term" value="P:proteolysis"/>
    <property type="evidence" value="ECO:0007669"/>
    <property type="project" value="UniProtKB-KW"/>
</dbReference>
<comment type="similarity">
    <text evidence="1">Belongs to the peptidase C1 family.</text>
</comment>
<dbReference type="Gene3D" id="3.90.70.10">
    <property type="entry name" value="Cysteine proteinases"/>
    <property type="match status" value="1"/>
</dbReference>
<organism evidence="9 10">
    <name type="scientific">Caenorhabditis auriculariae</name>
    <dbReference type="NCBI Taxonomy" id="2777116"/>
    <lineage>
        <taxon>Eukaryota</taxon>
        <taxon>Metazoa</taxon>
        <taxon>Ecdysozoa</taxon>
        <taxon>Nematoda</taxon>
        <taxon>Chromadorea</taxon>
        <taxon>Rhabditida</taxon>
        <taxon>Rhabditina</taxon>
        <taxon>Rhabditomorpha</taxon>
        <taxon>Rhabditoidea</taxon>
        <taxon>Rhabditidae</taxon>
        <taxon>Peloderinae</taxon>
        <taxon>Caenorhabditis</taxon>
    </lineage>
</organism>
<dbReference type="FunFam" id="3.90.70.10:FF:000031">
    <property type="entry name" value="Cathepsin B"/>
    <property type="match status" value="1"/>
</dbReference>
<dbReference type="InterPro" id="IPR000668">
    <property type="entry name" value="Peptidase_C1A_C"/>
</dbReference>
<dbReference type="PROSITE" id="PS00639">
    <property type="entry name" value="THIOL_PROTEASE_HIS"/>
    <property type="match status" value="1"/>
</dbReference>
<protein>
    <recommendedName>
        <fullName evidence="8">Peptidase C1A papain C-terminal domain-containing protein</fullName>
    </recommendedName>
</protein>
<dbReference type="CDD" id="cd02620">
    <property type="entry name" value="Peptidase_C1A_CathepsinB"/>
    <property type="match status" value="1"/>
</dbReference>
<dbReference type="SMART" id="SM00645">
    <property type="entry name" value="Pept_C1"/>
    <property type="match status" value="1"/>
</dbReference>
<dbReference type="Pfam" id="PF00112">
    <property type="entry name" value="Peptidase_C1"/>
    <property type="match status" value="1"/>
</dbReference>
<evidence type="ECO:0000256" key="2">
    <source>
        <dbReference type="ARBA" id="ARBA00022670"/>
    </source>
</evidence>
<evidence type="ECO:0000259" key="8">
    <source>
        <dbReference type="SMART" id="SM00645"/>
    </source>
</evidence>
<dbReference type="PANTHER" id="PTHR12411">
    <property type="entry name" value="CYSTEINE PROTEASE FAMILY C1-RELATED"/>
    <property type="match status" value="1"/>
</dbReference>
<dbReference type="InterPro" id="IPR000169">
    <property type="entry name" value="Pept_cys_AS"/>
</dbReference>
<keyword evidence="6" id="KW-0865">Zymogen</keyword>
<keyword evidence="7" id="KW-1015">Disulfide bond</keyword>
<keyword evidence="4" id="KW-0378">Hydrolase</keyword>
<evidence type="ECO:0000256" key="1">
    <source>
        <dbReference type="ARBA" id="ARBA00008455"/>
    </source>
</evidence>
<keyword evidence="10" id="KW-1185">Reference proteome</keyword>
<evidence type="ECO:0000256" key="4">
    <source>
        <dbReference type="ARBA" id="ARBA00022801"/>
    </source>
</evidence>
<dbReference type="PROSITE" id="PS00139">
    <property type="entry name" value="THIOL_PROTEASE_CYS"/>
    <property type="match status" value="1"/>
</dbReference>
<dbReference type="InterPro" id="IPR038765">
    <property type="entry name" value="Papain-like_cys_pep_sf"/>
</dbReference>
<evidence type="ECO:0000256" key="5">
    <source>
        <dbReference type="ARBA" id="ARBA00022807"/>
    </source>
</evidence>
<dbReference type="InterPro" id="IPR025660">
    <property type="entry name" value="Pept_his_AS"/>
</dbReference>
<evidence type="ECO:0000313" key="9">
    <source>
        <dbReference type="EMBL" id="CAD6192882.1"/>
    </source>
</evidence>
<comment type="caution">
    <text evidence="9">The sequence shown here is derived from an EMBL/GenBank/DDBJ whole genome shotgun (WGS) entry which is preliminary data.</text>
</comment>